<dbReference type="EMBL" id="JAAXKZ010000069">
    <property type="protein sequence ID" value="NMH93456.1"/>
    <property type="molecule type" value="Genomic_DNA"/>
</dbReference>
<evidence type="ECO:0000313" key="3">
    <source>
        <dbReference type="Proteomes" id="UP000586918"/>
    </source>
</evidence>
<name>A0A848DLS0_9PSEU</name>
<feature type="domain" description="AB hydrolase-1" evidence="1">
    <location>
        <begin position="30"/>
        <end position="282"/>
    </location>
</feature>
<dbReference type="SUPFAM" id="SSF53474">
    <property type="entry name" value="alpha/beta-Hydrolases"/>
    <property type="match status" value="1"/>
</dbReference>
<dbReference type="RefSeq" id="WP_169414156.1">
    <property type="nucleotide sequence ID" value="NZ_JAAXKZ010000069.1"/>
</dbReference>
<keyword evidence="2" id="KW-0378">Hydrolase</keyword>
<comment type="caution">
    <text evidence="2">The sequence shown here is derived from an EMBL/GenBank/DDBJ whole genome shotgun (WGS) entry which is preliminary data.</text>
</comment>
<dbReference type="PRINTS" id="PR00412">
    <property type="entry name" value="EPOXHYDRLASE"/>
</dbReference>
<dbReference type="Pfam" id="PF00561">
    <property type="entry name" value="Abhydrolase_1"/>
    <property type="match status" value="1"/>
</dbReference>
<evidence type="ECO:0000259" key="1">
    <source>
        <dbReference type="Pfam" id="PF00561"/>
    </source>
</evidence>
<evidence type="ECO:0000313" key="2">
    <source>
        <dbReference type="EMBL" id="NMH93456.1"/>
    </source>
</evidence>
<dbReference type="PANTHER" id="PTHR43798">
    <property type="entry name" value="MONOACYLGLYCEROL LIPASE"/>
    <property type="match status" value="1"/>
</dbReference>
<keyword evidence="3" id="KW-1185">Reference proteome</keyword>
<organism evidence="2 3">
    <name type="scientific">Pseudonocardia bannensis</name>
    <dbReference type="NCBI Taxonomy" id="630973"/>
    <lineage>
        <taxon>Bacteria</taxon>
        <taxon>Bacillati</taxon>
        <taxon>Actinomycetota</taxon>
        <taxon>Actinomycetes</taxon>
        <taxon>Pseudonocardiales</taxon>
        <taxon>Pseudonocardiaceae</taxon>
        <taxon>Pseudonocardia</taxon>
    </lineage>
</organism>
<dbReference type="Gene3D" id="3.40.50.1820">
    <property type="entry name" value="alpha/beta hydrolase"/>
    <property type="match status" value="1"/>
</dbReference>
<gene>
    <name evidence="2" type="ORF">HF519_18125</name>
</gene>
<dbReference type="InterPro" id="IPR029058">
    <property type="entry name" value="AB_hydrolase_fold"/>
</dbReference>
<dbReference type="InterPro" id="IPR000639">
    <property type="entry name" value="Epox_hydrolase-like"/>
</dbReference>
<protein>
    <submittedName>
        <fullName evidence="2">Alpha/beta hydrolase</fullName>
    </submittedName>
</protein>
<dbReference type="InterPro" id="IPR000073">
    <property type="entry name" value="AB_hydrolase_1"/>
</dbReference>
<accession>A0A848DLS0</accession>
<dbReference type="GO" id="GO:0016020">
    <property type="term" value="C:membrane"/>
    <property type="evidence" value="ECO:0007669"/>
    <property type="project" value="TreeGrafter"/>
</dbReference>
<dbReference type="InterPro" id="IPR050266">
    <property type="entry name" value="AB_hydrolase_sf"/>
</dbReference>
<dbReference type="PRINTS" id="PR00111">
    <property type="entry name" value="ABHYDROLASE"/>
</dbReference>
<dbReference type="GO" id="GO:0046464">
    <property type="term" value="P:acylglycerol catabolic process"/>
    <property type="evidence" value="ECO:0007669"/>
    <property type="project" value="TreeGrafter"/>
</dbReference>
<reference evidence="2 3" key="1">
    <citation type="submission" date="2020-04" db="EMBL/GenBank/DDBJ databases">
        <authorList>
            <person name="Klaysubun C."/>
            <person name="Duangmal K."/>
            <person name="Lipun K."/>
        </authorList>
    </citation>
    <scope>NUCLEOTIDE SEQUENCE [LARGE SCALE GENOMIC DNA]</scope>
    <source>
        <strain evidence="2 3">DSM 45300</strain>
    </source>
</reference>
<dbReference type="PANTHER" id="PTHR43798:SF5">
    <property type="entry name" value="MONOACYLGLYCEROL LIPASE ABHD6"/>
    <property type="match status" value="1"/>
</dbReference>
<sequence>MFPGFERFDLDPDDATGGARIHGVRGGSGPPVLLLHGFPQTHTMWHRIAPELARDHTVVAADLRGYGDSSRPESGPGHAGYSFRAMAADQVAVMAALGFDRFAVVGHDRGARVTHRMALDHPGAVERLALLDILPTRHVYGHVDRRLATAYYHWFFFIQPADLPERLIAGDPIGYLHSLLGGWGSGLDAHDPAALAEYERCFADPQARHAMLEDYRAGASIDLDHDAAGERIAAPVLVLWGADSVVGTGPDDPLVVWREQAVRPGLVRGRALDGAGHFLVEERHAETLAALTAFLAESR</sequence>
<dbReference type="GO" id="GO:0047372">
    <property type="term" value="F:monoacylglycerol lipase activity"/>
    <property type="evidence" value="ECO:0007669"/>
    <property type="project" value="TreeGrafter"/>
</dbReference>
<dbReference type="AlphaFoldDB" id="A0A848DLS0"/>
<proteinExistence type="predicted"/>
<dbReference type="Proteomes" id="UP000586918">
    <property type="component" value="Unassembled WGS sequence"/>
</dbReference>